<dbReference type="Proteomes" id="UP000186391">
    <property type="component" value="Unassembled WGS sequence"/>
</dbReference>
<dbReference type="OrthoDB" id="570669at2"/>
<reference evidence="1 2" key="1">
    <citation type="submission" date="2016-11" db="EMBL/GenBank/DDBJ databases">
        <title>Draft Genome Sequences of Nine Cyanobacterial Strains from Diverse Habitats.</title>
        <authorList>
            <person name="Zhu T."/>
            <person name="Hou S."/>
            <person name="Lu X."/>
            <person name="Hess W.R."/>
        </authorList>
    </citation>
    <scope>NUCLEOTIDE SEQUENCE [LARGE SCALE GENOMIC DNA]</scope>
    <source>
        <strain evidence="1 2">NIES-592</strain>
    </source>
</reference>
<dbReference type="RefSeq" id="WP_062250484.1">
    <property type="nucleotide sequence ID" value="NZ_MRCA01000003.1"/>
</dbReference>
<organism evidence="1 2">
    <name type="scientific">Fischerella major NIES-592</name>
    <dbReference type="NCBI Taxonomy" id="210994"/>
    <lineage>
        <taxon>Bacteria</taxon>
        <taxon>Bacillati</taxon>
        <taxon>Cyanobacteriota</taxon>
        <taxon>Cyanophyceae</taxon>
        <taxon>Nostocales</taxon>
        <taxon>Hapalosiphonaceae</taxon>
        <taxon>Fischerella</taxon>
    </lineage>
</organism>
<dbReference type="Pfam" id="PF11209">
    <property type="entry name" value="LmeA"/>
    <property type="match status" value="1"/>
</dbReference>
<evidence type="ECO:0008006" key="3">
    <source>
        <dbReference type="Google" id="ProtNLM"/>
    </source>
</evidence>
<comment type="caution">
    <text evidence="1">The sequence shown here is derived from an EMBL/GenBank/DDBJ whole genome shotgun (WGS) entry which is preliminary data.</text>
</comment>
<protein>
    <recommendedName>
        <fullName evidence="3">DUF2993 domain-containing protein</fullName>
    </recommendedName>
</protein>
<evidence type="ECO:0000313" key="2">
    <source>
        <dbReference type="Proteomes" id="UP000186391"/>
    </source>
</evidence>
<keyword evidence="2" id="KW-1185">Reference proteome</keyword>
<proteinExistence type="predicted"/>
<accession>A0A1U7H1N1</accession>
<dbReference type="EMBL" id="MRCA01000003">
    <property type="protein sequence ID" value="OKH14907.1"/>
    <property type="molecule type" value="Genomic_DNA"/>
</dbReference>
<name>A0A1U7H1N1_9CYAN</name>
<gene>
    <name evidence="1" type="ORF">NIES592_08500</name>
</gene>
<evidence type="ECO:0000313" key="1">
    <source>
        <dbReference type="EMBL" id="OKH14907.1"/>
    </source>
</evidence>
<sequence>MEFLTILISSLLGVVAPVGVVIDQTAENTIRSQFSTVEQLQVRVDNAPSYQLLQGKVERVLIAGRSLQLKQQDFRIAVLELETDKIEFDPTSLRQNLPKLKQPLQAGVRLVVTEQDINKLLQSPQFLKQLQELNKGNFSALEFTEASSFANPKVEFLPNNRFSFQVELQNEQEVIPLLIKINSGLNIVGGRQFQLVDPKVSLDGQEFPTEFLNMIISNINQQLDLRNLEGDGVQMRILKWNMKPGKLEMAAFVRLEPSSKFLETRR</sequence>
<dbReference type="AlphaFoldDB" id="A0A1U7H1N1"/>
<dbReference type="InterPro" id="IPR021373">
    <property type="entry name" value="DUF2993"/>
</dbReference>